<dbReference type="AlphaFoldDB" id="A0AAP0JME7"/>
<keyword evidence="2" id="KW-1185">Reference proteome</keyword>
<proteinExistence type="predicted"/>
<evidence type="ECO:0000313" key="1">
    <source>
        <dbReference type="EMBL" id="KAK9135527.1"/>
    </source>
</evidence>
<gene>
    <name evidence="1" type="ORF">Syun_014857</name>
</gene>
<protein>
    <submittedName>
        <fullName evidence="1">Uncharacterized protein</fullName>
    </submittedName>
</protein>
<comment type="caution">
    <text evidence="1">The sequence shown here is derived from an EMBL/GenBank/DDBJ whole genome shotgun (WGS) entry which is preliminary data.</text>
</comment>
<name>A0AAP0JME7_9MAGN</name>
<accession>A0AAP0JME7</accession>
<evidence type="ECO:0000313" key="2">
    <source>
        <dbReference type="Proteomes" id="UP001420932"/>
    </source>
</evidence>
<organism evidence="1 2">
    <name type="scientific">Stephania yunnanensis</name>
    <dbReference type="NCBI Taxonomy" id="152371"/>
    <lineage>
        <taxon>Eukaryota</taxon>
        <taxon>Viridiplantae</taxon>
        <taxon>Streptophyta</taxon>
        <taxon>Embryophyta</taxon>
        <taxon>Tracheophyta</taxon>
        <taxon>Spermatophyta</taxon>
        <taxon>Magnoliopsida</taxon>
        <taxon>Ranunculales</taxon>
        <taxon>Menispermaceae</taxon>
        <taxon>Menispermoideae</taxon>
        <taxon>Cissampelideae</taxon>
        <taxon>Stephania</taxon>
    </lineage>
</organism>
<dbReference type="Proteomes" id="UP001420932">
    <property type="component" value="Unassembled WGS sequence"/>
</dbReference>
<reference evidence="1 2" key="1">
    <citation type="submission" date="2024-01" db="EMBL/GenBank/DDBJ databases">
        <title>Genome assemblies of Stephania.</title>
        <authorList>
            <person name="Yang L."/>
        </authorList>
    </citation>
    <scope>NUCLEOTIDE SEQUENCE [LARGE SCALE GENOMIC DNA]</scope>
    <source>
        <strain evidence="1">YNDBR</strain>
        <tissue evidence="1">Leaf</tissue>
    </source>
</reference>
<sequence length="208" mass="23366">MEGKGKRIDHLLQENDLLEEEFLTREVESLILMQIVAEKNFDHEKVRLLQAMEEKSCTIEDFKLKHASLEQCIASTAKLSVSALDEKHSSLSLKGKNAAMVLCWLLGNGCLFAWNGMLTSQDYYVTLFPEHMAGHLWSTQQLLDGTLLKLNHFDVVLYPNLVLSSQNLQTSSNHIKSCIMAVVGTYPIARAPGSAPTAIPHYFLVLRH</sequence>
<dbReference type="EMBL" id="JBBNAF010000006">
    <property type="protein sequence ID" value="KAK9135527.1"/>
    <property type="molecule type" value="Genomic_DNA"/>
</dbReference>